<protein>
    <submittedName>
        <fullName evidence="1">Uncharacterized protein</fullName>
    </submittedName>
</protein>
<sequence length="36" mass="4125">MLNNMENLYLSCFVVASAICNINRFVLQELGIYLSK</sequence>
<dbReference type="AlphaFoldDB" id="A0A382PZP7"/>
<name>A0A382PZP7_9ZZZZ</name>
<evidence type="ECO:0000313" key="1">
    <source>
        <dbReference type="EMBL" id="SVC78824.1"/>
    </source>
</evidence>
<gene>
    <name evidence="1" type="ORF">METZ01_LOCUS331678</name>
</gene>
<organism evidence="1">
    <name type="scientific">marine metagenome</name>
    <dbReference type="NCBI Taxonomy" id="408172"/>
    <lineage>
        <taxon>unclassified sequences</taxon>
        <taxon>metagenomes</taxon>
        <taxon>ecological metagenomes</taxon>
    </lineage>
</organism>
<reference evidence="1" key="1">
    <citation type="submission" date="2018-05" db="EMBL/GenBank/DDBJ databases">
        <authorList>
            <person name="Lanie J.A."/>
            <person name="Ng W.-L."/>
            <person name="Kazmierczak K.M."/>
            <person name="Andrzejewski T.M."/>
            <person name="Davidsen T.M."/>
            <person name="Wayne K.J."/>
            <person name="Tettelin H."/>
            <person name="Glass J.I."/>
            <person name="Rusch D."/>
            <person name="Podicherti R."/>
            <person name="Tsui H.-C.T."/>
            <person name="Winkler M.E."/>
        </authorList>
    </citation>
    <scope>NUCLEOTIDE SEQUENCE</scope>
</reference>
<dbReference type="EMBL" id="UINC01110965">
    <property type="protein sequence ID" value="SVC78824.1"/>
    <property type="molecule type" value="Genomic_DNA"/>
</dbReference>
<proteinExistence type="predicted"/>
<accession>A0A382PZP7</accession>